<proteinExistence type="predicted"/>
<name>A0ABZ1GBU5_9ACTN</name>
<dbReference type="RefSeq" id="WP_326596928.1">
    <property type="nucleotide sequence ID" value="NZ_CP109114.1"/>
</dbReference>
<reference evidence="1 2" key="1">
    <citation type="submission" date="2022-10" db="EMBL/GenBank/DDBJ databases">
        <title>The complete genomes of actinobacterial strains from the NBC collection.</title>
        <authorList>
            <person name="Joergensen T.S."/>
            <person name="Alvarez Arevalo M."/>
            <person name="Sterndorff E.B."/>
            <person name="Faurdal D."/>
            <person name="Vuksanovic O."/>
            <person name="Mourched A.-S."/>
            <person name="Charusanti P."/>
            <person name="Shaw S."/>
            <person name="Blin K."/>
            <person name="Weber T."/>
        </authorList>
    </citation>
    <scope>NUCLEOTIDE SEQUENCE [LARGE SCALE GENOMIC DNA]</scope>
    <source>
        <strain evidence="1 2">NBC 01769</strain>
    </source>
</reference>
<organism evidence="1 2">
    <name type="scientific">Streptomyces brevispora</name>
    <dbReference type="NCBI Taxonomy" id="887462"/>
    <lineage>
        <taxon>Bacteria</taxon>
        <taxon>Bacillati</taxon>
        <taxon>Actinomycetota</taxon>
        <taxon>Actinomycetes</taxon>
        <taxon>Kitasatosporales</taxon>
        <taxon>Streptomycetaceae</taxon>
        <taxon>Streptomyces</taxon>
    </lineage>
</organism>
<dbReference type="Proteomes" id="UP001330827">
    <property type="component" value="Chromosome"/>
</dbReference>
<dbReference type="EMBL" id="CP109114">
    <property type="protein sequence ID" value="WSC17395.1"/>
    <property type="molecule type" value="Genomic_DNA"/>
</dbReference>
<evidence type="ECO:0000313" key="2">
    <source>
        <dbReference type="Proteomes" id="UP001330827"/>
    </source>
</evidence>
<gene>
    <name evidence="1" type="ORF">OIE64_34330</name>
</gene>
<sequence>MPLPMSPGSVWRIGTPSVEAHAETVSPAEAPPPYERPRDGKIYGRAVVLPNG</sequence>
<accession>A0ABZ1GBU5</accession>
<keyword evidence="2" id="KW-1185">Reference proteome</keyword>
<protein>
    <submittedName>
        <fullName evidence="1">Uncharacterized protein</fullName>
    </submittedName>
</protein>
<evidence type="ECO:0000313" key="1">
    <source>
        <dbReference type="EMBL" id="WSC17395.1"/>
    </source>
</evidence>